<comment type="caution">
    <text evidence="1">The sequence shown here is derived from an EMBL/GenBank/DDBJ whole genome shotgun (WGS) entry which is preliminary data.</text>
</comment>
<protein>
    <submittedName>
        <fullName evidence="1">Uncharacterized protein</fullName>
    </submittedName>
</protein>
<gene>
    <name evidence="1" type="ORF">RhiirA5_380025</name>
</gene>
<evidence type="ECO:0000313" key="1">
    <source>
        <dbReference type="EMBL" id="PKC03627.1"/>
    </source>
</evidence>
<accession>A0A2I1FEB8</accession>
<dbReference type="AlphaFoldDB" id="A0A2I1FEB8"/>
<name>A0A2I1FEB8_9GLOM</name>
<evidence type="ECO:0000313" key="2">
    <source>
        <dbReference type="Proteomes" id="UP000232722"/>
    </source>
</evidence>
<dbReference type="Proteomes" id="UP000232722">
    <property type="component" value="Unassembled WGS sequence"/>
</dbReference>
<reference evidence="1 2" key="1">
    <citation type="submission" date="2016-04" db="EMBL/GenBank/DDBJ databases">
        <title>Genome analyses suggest a sexual origin of heterokaryosis in a supposedly ancient asexual fungus.</title>
        <authorList>
            <person name="Ropars J."/>
            <person name="Sedzielewska K."/>
            <person name="Noel J."/>
            <person name="Charron P."/>
            <person name="Farinelli L."/>
            <person name="Marton T."/>
            <person name="Kruger M."/>
            <person name="Pelin A."/>
            <person name="Brachmann A."/>
            <person name="Corradi N."/>
        </authorList>
    </citation>
    <scope>NUCLEOTIDE SEQUENCE [LARGE SCALE GENOMIC DNA]</scope>
    <source>
        <strain evidence="1 2">A5</strain>
    </source>
</reference>
<dbReference type="EMBL" id="LLXJ01001153">
    <property type="protein sequence ID" value="PKC03627.1"/>
    <property type="molecule type" value="Genomic_DNA"/>
</dbReference>
<reference evidence="1 2" key="2">
    <citation type="submission" date="2017-09" db="EMBL/GenBank/DDBJ databases">
        <title>Extensive intraspecific genome diversity in a model arbuscular mycorrhizal fungus.</title>
        <authorList>
            <person name="Chen E.C."/>
            <person name="Morin E."/>
            <person name="Beaudet D."/>
            <person name="Noel J."/>
            <person name="Ndikumana S."/>
            <person name="Charron P."/>
            <person name="St-Onge C."/>
            <person name="Giorgi J."/>
            <person name="Grigoriev I.V."/>
            <person name="Roux C."/>
            <person name="Martin F.M."/>
            <person name="Corradi N."/>
        </authorList>
    </citation>
    <scope>NUCLEOTIDE SEQUENCE [LARGE SCALE GENOMIC DNA]</scope>
    <source>
        <strain evidence="1 2">A5</strain>
    </source>
</reference>
<organism evidence="1 2">
    <name type="scientific">Rhizophagus irregularis</name>
    <dbReference type="NCBI Taxonomy" id="588596"/>
    <lineage>
        <taxon>Eukaryota</taxon>
        <taxon>Fungi</taxon>
        <taxon>Fungi incertae sedis</taxon>
        <taxon>Mucoromycota</taxon>
        <taxon>Glomeromycotina</taxon>
        <taxon>Glomeromycetes</taxon>
        <taxon>Glomerales</taxon>
        <taxon>Glomeraceae</taxon>
        <taxon>Rhizophagus</taxon>
    </lineage>
</organism>
<sequence>MDERKGKGKDKKVRGKGDEKITHVIKRYVRIGCDLTEGENIEMALQDLSGTSVSHIEPNRDIETLVDQENLDQENSSLEQEFSLKKGWALKENLKLGNKGGVFTRLFLAENLRATDCYSPENMYTCLEELAAKGELTLEEIPTVKTIKGWIGRHIVLFSKRKHQRRR</sequence>
<proteinExistence type="predicted"/>
<dbReference type="OrthoDB" id="2388245at2759"/>